<dbReference type="AlphaFoldDB" id="A0AAD9TUX4"/>
<proteinExistence type="predicted"/>
<evidence type="ECO:0000313" key="2">
    <source>
        <dbReference type="EMBL" id="KAK2642462.1"/>
    </source>
</evidence>
<comment type="caution">
    <text evidence="2">The sequence shown here is derived from an EMBL/GenBank/DDBJ whole genome shotgun (WGS) entry which is preliminary data.</text>
</comment>
<accession>A0AAD9TUX4</accession>
<feature type="region of interest" description="Disordered" evidence="1">
    <location>
        <begin position="1"/>
        <end position="26"/>
    </location>
</feature>
<protein>
    <submittedName>
        <fullName evidence="2">Uncharacterized protein</fullName>
    </submittedName>
</protein>
<reference evidence="2" key="1">
    <citation type="journal article" date="2023" name="Plant J.">
        <title>Genome sequences and population genomics provide insights into the demographic history, inbreeding, and mutation load of two 'living fossil' tree species of Dipteronia.</title>
        <authorList>
            <person name="Feng Y."/>
            <person name="Comes H.P."/>
            <person name="Chen J."/>
            <person name="Zhu S."/>
            <person name="Lu R."/>
            <person name="Zhang X."/>
            <person name="Li P."/>
            <person name="Qiu J."/>
            <person name="Olsen K.M."/>
            <person name="Qiu Y."/>
        </authorList>
    </citation>
    <scope>NUCLEOTIDE SEQUENCE</scope>
    <source>
        <strain evidence="2">KIB01</strain>
    </source>
</reference>
<keyword evidence="3" id="KW-1185">Reference proteome</keyword>
<name>A0AAD9TUX4_9ROSI</name>
<organism evidence="2 3">
    <name type="scientific">Dipteronia dyeriana</name>
    <dbReference type="NCBI Taxonomy" id="168575"/>
    <lineage>
        <taxon>Eukaryota</taxon>
        <taxon>Viridiplantae</taxon>
        <taxon>Streptophyta</taxon>
        <taxon>Embryophyta</taxon>
        <taxon>Tracheophyta</taxon>
        <taxon>Spermatophyta</taxon>
        <taxon>Magnoliopsida</taxon>
        <taxon>eudicotyledons</taxon>
        <taxon>Gunneridae</taxon>
        <taxon>Pentapetalae</taxon>
        <taxon>rosids</taxon>
        <taxon>malvids</taxon>
        <taxon>Sapindales</taxon>
        <taxon>Sapindaceae</taxon>
        <taxon>Hippocastanoideae</taxon>
        <taxon>Acereae</taxon>
        <taxon>Dipteronia</taxon>
    </lineage>
</organism>
<gene>
    <name evidence="2" type="ORF">Ddye_024225</name>
</gene>
<dbReference type="Proteomes" id="UP001280121">
    <property type="component" value="Unassembled WGS sequence"/>
</dbReference>
<dbReference type="EMBL" id="JANJYI010000007">
    <property type="protein sequence ID" value="KAK2642462.1"/>
    <property type="molecule type" value="Genomic_DNA"/>
</dbReference>
<evidence type="ECO:0000256" key="1">
    <source>
        <dbReference type="SAM" id="MobiDB-lite"/>
    </source>
</evidence>
<sequence>MKMDWPVDHRRTRHADQPGTARLSNNAENFSNRAGVEINIETKLPGVQSAQKQHSMETWDLEAGTRWRIGNGSTVCINTDRWIPRLSTFRIVSPCVFEDTTTVNTLMLQSGGWNVPLIKASFFEDDVEKILGLPIASTRTDDIMIWHFDKGGHYSVQNGYKVSQEIEKKVSPSSNKCVEDWWKTL</sequence>
<evidence type="ECO:0000313" key="3">
    <source>
        <dbReference type="Proteomes" id="UP001280121"/>
    </source>
</evidence>